<dbReference type="GO" id="GO:0045493">
    <property type="term" value="P:xylan catabolic process"/>
    <property type="evidence" value="ECO:0007669"/>
    <property type="project" value="InterPro"/>
</dbReference>
<reference evidence="6" key="2">
    <citation type="submission" date="2021-04" db="EMBL/GenBank/DDBJ databases">
        <authorList>
            <person name="Gilroy R."/>
        </authorList>
    </citation>
    <scope>NUCLEOTIDE SEQUENCE</scope>
    <source>
        <strain evidence="6">1282</strain>
    </source>
</reference>
<gene>
    <name evidence="6" type="ORF">H9838_00150</name>
</gene>
<evidence type="ECO:0000256" key="2">
    <source>
        <dbReference type="ARBA" id="ARBA00022729"/>
    </source>
</evidence>
<dbReference type="EMBL" id="DXDU01000005">
    <property type="protein sequence ID" value="HIY25568.1"/>
    <property type="molecule type" value="Genomic_DNA"/>
</dbReference>
<dbReference type="Gene3D" id="3.40.50.1700">
    <property type="entry name" value="Glycoside hydrolase family 3 C-terminal domain"/>
    <property type="match status" value="1"/>
</dbReference>
<reference evidence="6" key="1">
    <citation type="journal article" date="2021" name="PeerJ">
        <title>Extensive microbial diversity within the chicken gut microbiome revealed by metagenomics and culture.</title>
        <authorList>
            <person name="Gilroy R."/>
            <person name="Ravi A."/>
            <person name="Getino M."/>
            <person name="Pursley I."/>
            <person name="Horton D.L."/>
            <person name="Alikhan N.F."/>
            <person name="Baker D."/>
            <person name="Gharbi K."/>
            <person name="Hall N."/>
            <person name="Watson M."/>
            <person name="Adriaenssens E.M."/>
            <person name="Foster-Nyarko E."/>
            <person name="Jarju S."/>
            <person name="Secka A."/>
            <person name="Antonio M."/>
            <person name="Oren A."/>
            <person name="Chaudhuri R.R."/>
            <person name="La Ragione R."/>
            <person name="Hildebrand F."/>
            <person name="Pallen M.J."/>
        </authorList>
    </citation>
    <scope>NUCLEOTIDE SEQUENCE</scope>
    <source>
        <strain evidence="6">1282</strain>
    </source>
</reference>
<evidence type="ECO:0000259" key="5">
    <source>
        <dbReference type="Pfam" id="PF01915"/>
    </source>
</evidence>
<evidence type="ECO:0000259" key="4">
    <source>
        <dbReference type="Pfam" id="PF00933"/>
    </source>
</evidence>
<dbReference type="Proteomes" id="UP000823915">
    <property type="component" value="Unassembled WGS sequence"/>
</dbReference>
<dbReference type="Gene3D" id="3.20.20.300">
    <property type="entry name" value="Glycoside hydrolase, family 3, N-terminal domain"/>
    <property type="match status" value="1"/>
</dbReference>
<dbReference type="AlphaFoldDB" id="A0A9D2BYZ1"/>
<dbReference type="SUPFAM" id="SSF51445">
    <property type="entry name" value="(Trans)glycosidases"/>
    <property type="match status" value="1"/>
</dbReference>
<proteinExistence type="inferred from homology"/>
<sequence>MTGDKRTARERAHDLVAQMTLAEKCAQMKYDAPAIPRLGVPAYNWWNEALHGVARSGAATVFPQAIGLAATFDVDGVKGTAAAISDEMRAKYNQYRTFGETQIYQGITAWSPNINIFRDPRWGRGHETYGEDPYLTGRMGTAFVQGLQGDDPVYRKVDATLKHYAVHSGPERLRHSFDAKVGEEDLFETYLWAFRYCIDHAGPSAVMGAYNRVNGEPACGSKTLLQDILYGVFGFQGYVVSDCGAICDINREHHVTENEAESAALAVNNGCALNCGDAYKWLKTAVALDLISEETITACVERLFEARFRLGMFDEDCPYNDLSDDVVECPEHLALSRKMAQESMVLLKNDGLLPLDRQLNVAVIGPNADDKSVLLGNYNGTPSQYTTLLRGIQEAAQGKVRYARGCHLTQDQVGRWEEHPLREAVLAAQKSDVVILCMGLNPQMEGEEGDAYNGDMSGDKATIDLPSSQQKLLEEVAKVGKPMVFVNVSGSCLNLCRADELCGAVLQVFYPGAEGGKALADLLYGEVCPSGRLPVTFYRSDRDLPPFTDYSMKDRTYKYFQGEPLYPFAHGLSYTSFALEDLRFEGGAVEGVLRNTGSRRGGHAIPVFLKDPGDRSVNCRLAGLTRLELDPGEAAPFRVELCREILDLFDDSAALTALVDGEEVQRRSAGKK</sequence>
<feature type="domain" description="Glycoside hydrolase family 3 C-terminal" evidence="5">
    <location>
        <begin position="344"/>
        <end position="574"/>
    </location>
</feature>
<dbReference type="InterPro" id="IPR017853">
    <property type="entry name" value="GH"/>
</dbReference>
<evidence type="ECO:0000256" key="1">
    <source>
        <dbReference type="ARBA" id="ARBA00005336"/>
    </source>
</evidence>
<dbReference type="PRINTS" id="PR00133">
    <property type="entry name" value="GLHYDRLASE3"/>
</dbReference>
<dbReference type="GO" id="GO:0031222">
    <property type="term" value="P:arabinan catabolic process"/>
    <property type="evidence" value="ECO:0007669"/>
    <property type="project" value="TreeGrafter"/>
</dbReference>
<feature type="domain" description="Glycoside hydrolase family 3 N-terminal" evidence="4">
    <location>
        <begin position="37"/>
        <end position="304"/>
    </location>
</feature>
<accession>A0A9D2BYZ1</accession>
<dbReference type="InterPro" id="IPR036881">
    <property type="entry name" value="Glyco_hydro_3_C_sf"/>
</dbReference>
<dbReference type="InterPro" id="IPR002772">
    <property type="entry name" value="Glyco_hydro_3_C"/>
</dbReference>
<keyword evidence="2" id="KW-0732">Signal</keyword>
<evidence type="ECO:0000313" key="7">
    <source>
        <dbReference type="Proteomes" id="UP000823915"/>
    </source>
</evidence>
<evidence type="ECO:0000256" key="3">
    <source>
        <dbReference type="ARBA" id="ARBA00022801"/>
    </source>
</evidence>
<organism evidence="6 7">
    <name type="scientific">Candidatus Acutalibacter pullistercoris</name>
    <dbReference type="NCBI Taxonomy" id="2838418"/>
    <lineage>
        <taxon>Bacteria</taxon>
        <taxon>Bacillati</taxon>
        <taxon>Bacillota</taxon>
        <taxon>Clostridia</taxon>
        <taxon>Eubacteriales</taxon>
        <taxon>Acutalibacteraceae</taxon>
        <taxon>Acutalibacter</taxon>
    </lineage>
</organism>
<dbReference type="GO" id="GO:0046556">
    <property type="term" value="F:alpha-L-arabinofuranosidase activity"/>
    <property type="evidence" value="ECO:0007669"/>
    <property type="project" value="TreeGrafter"/>
</dbReference>
<dbReference type="PANTHER" id="PTHR42721">
    <property type="entry name" value="SUGAR HYDROLASE-RELATED"/>
    <property type="match status" value="1"/>
</dbReference>
<name>A0A9D2BYZ1_9FIRM</name>
<dbReference type="SUPFAM" id="SSF52279">
    <property type="entry name" value="Beta-D-glucan exohydrolase, C-terminal domain"/>
    <property type="match status" value="1"/>
</dbReference>
<dbReference type="InterPro" id="IPR044993">
    <property type="entry name" value="BXL"/>
</dbReference>
<evidence type="ECO:0000313" key="6">
    <source>
        <dbReference type="EMBL" id="HIY25568.1"/>
    </source>
</evidence>
<comment type="caution">
    <text evidence="6">The sequence shown here is derived from an EMBL/GenBank/DDBJ whole genome shotgun (WGS) entry which is preliminary data.</text>
</comment>
<dbReference type="GO" id="GO:0009044">
    <property type="term" value="F:xylan 1,4-beta-xylosidase activity"/>
    <property type="evidence" value="ECO:0007669"/>
    <property type="project" value="InterPro"/>
</dbReference>
<dbReference type="Pfam" id="PF00933">
    <property type="entry name" value="Glyco_hydro_3"/>
    <property type="match status" value="1"/>
</dbReference>
<comment type="similarity">
    <text evidence="1">Belongs to the glycosyl hydrolase 3 family.</text>
</comment>
<dbReference type="PANTHER" id="PTHR42721:SF3">
    <property type="entry name" value="BETA-D-XYLOSIDASE 5-RELATED"/>
    <property type="match status" value="1"/>
</dbReference>
<dbReference type="Pfam" id="PF01915">
    <property type="entry name" value="Glyco_hydro_3_C"/>
    <property type="match status" value="1"/>
</dbReference>
<dbReference type="InterPro" id="IPR036962">
    <property type="entry name" value="Glyco_hydro_3_N_sf"/>
</dbReference>
<dbReference type="InterPro" id="IPR001764">
    <property type="entry name" value="Glyco_hydro_3_N"/>
</dbReference>
<protein>
    <submittedName>
        <fullName evidence="6">Glycoside hydrolase family 3 C-terminal domain-containing protein</fullName>
    </submittedName>
</protein>
<keyword evidence="3 6" id="KW-0378">Hydrolase</keyword>